<dbReference type="Pfam" id="PF00326">
    <property type="entry name" value="Peptidase_S9"/>
    <property type="match status" value="1"/>
</dbReference>
<organism evidence="5">
    <name type="scientific">marine metagenome</name>
    <dbReference type="NCBI Taxonomy" id="408172"/>
    <lineage>
        <taxon>unclassified sequences</taxon>
        <taxon>metagenomes</taxon>
        <taxon>ecological metagenomes</taxon>
    </lineage>
</organism>
<dbReference type="Pfam" id="PF00930">
    <property type="entry name" value="DPPIV_N"/>
    <property type="match status" value="1"/>
</dbReference>
<evidence type="ECO:0000313" key="5">
    <source>
        <dbReference type="EMBL" id="SVA74047.1"/>
    </source>
</evidence>
<proteinExistence type="predicted"/>
<dbReference type="PANTHER" id="PTHR42776">
    <property type="entry name" value="SERINE PEPTIDASE S9 FAMILY MEMBER"/>
    <property type="match status" value="1"/>
</dbReference>
<keyword evidence="1" id="KW-0378">Hydrolase</keyword>
<dbReference type="InterPro" id="IPR011659">
    <property type="entry name" value="WD40"/>
</dbReference>
<dbReference type="Pfam" id="PF07676">
    <property type="entry name" value="PD40"/>
    <property type="match status" value="1"/>
</dbReference>
<dbReference type="PANTHER" id="PTHR42776:SF27">
    <property type="entry name" value="DIPEPTIDYL PEPTIDASE FAMILY MEMBER 6"/>
    <property type="match status" value="1"/>
</dbReference>
<accession>A0A381YC82</accession>
<dbReference type="GO" id="GO:0006508">
    <property type="term" value="P:proteolysis"/>
    <property type="evidence" value="ECO:0007669"/>
    <property type="project" value="InterPro"/>
</dbReference>
<evidence type="ECO:0000259" key="4">
    <source>
        <dbReference type="Pfam" id="PF00930"/>
    </source>
</evidence>
<dbReference type="SUPFAM" id="SSF53474">
    <property type="entry name" value="alpha/beta-Hydrolases"/>
    <property type="match status" value="1"/>
</dbReference>
<dbReference type="InterPro" id="IPR002469">
    <property type="entry name" value="Peptidase_S9B_N"/>
</dbReference>
<keyword evidence="2" id="KW-0645">Protease</keyword>
<evidence type="ECO:0008006" key="6">
    <source>
        <dbReference type="Google" id="ProtNLM"/>
    </source>
</evidence>
<dbReference type="InterPro" id="IPR011042">
    <property type="entry name" value="6-blade_b-propeller_TolB-like"/>
</dbReference>
<gene>
    <name evidence="5" type="ORF">METZ01_LOCUS126901</name>
</gene>
<dbReference type="InterPro" id="IPR029058">
    <property type="entry name" value="AB_hydrolase_fold"/>
</dbReference>
<name>A0A381YC82_9ZZZZ</name>
<keyword evidence="2" id="KW-0720">Serine protease</keyword>
<dbReference type="EMBL" id="UINC01017769">
    <property type="protein sequence ID" value="SVA74047.1"/>
    <property type="molecule type" value="Genomic_DNA"/>
</dbReference>
<dbReference type="SUPFAM" id="SSF82171">
    <property type="entry name" value="DPP6 N-terminal domain-like"/>
    <property type="match status" value="1"/>
</dbReference>
<dbReference type="InterPro" id="IPR001375">
    <property type="entry name" value="Peptidase_S9_cat"/>
</dbReference>
<reference evidence="5" key="1">
    <citation type="submission" date="2018-05" db="EMBL/GenBank/DDBJ databases">
        <authorList>
            <person name="Lanie J.A."/>
            <person name="Ng W.-L."/>
            <person name="Kazmierczak K.M."/>
            <person name="Andrzejewski T.M."/>
            <person name="Davidsen T.M."/>
            <person name="Wayne K.J."/>
            <person name="Tettelin H."/>
            <person name="Glass J.I."/>
            <person name="Rusch D."/>
            <person name="Podicherti R."/>
            <person name="Tsui H.-C.T."/>
            <person name="Winkler M.E."/>
        </authorList>
    </citation>
    <scope>NUCLEOTIDE SEQUENCE</scope>
</reference>
<feature type="domain" description="Dipeptidylpeptidase IV N-terminal" evidence="4">
    <location>
        <begin position="183"/>
        <end position="285"/>
    </location>
</feature>
<dbReference type="GO" id="GO:0004252">
    <property type="term" value="F:serine-type endopeptidase activity"/>
    <property type="evidence" value="ECO:0007669"/>
    <property type="project" value="TreeGrafter"/>
</dbReference>
<sequence length="681" mass="76565">MIIRYLFFLGFIILSQSFSIADENQNTFSARDVFQLEYANDPRISPDGSDIVYERRSNDIMTDSTRSNIWSIKSDGTQNRPLVSDITHVTSPRWSPTADRIAYLRSESDGTEIMVRWMDTGQTARLAKLRNRPSSLTWSPNGKWLAYTAPVKAKIEPLAEPRQAPEGAVWSEPVKVFKDVRYKRDGSGFVETAYSHIFIIPSDGGTPRKLTNGDFNHDGPLSWRPDGSGLFFSSNRNPDWEYEAIERDIYFISIGDGKLLHITEQSGGESMPVVSPDGKYLAYVFDDGRKIPYRNKILKYIILDDSTDKSLTENLDRSVSNIKWSDDSKGLYFTYDDQGNRKVAYTTLKGKFKTVVDSLGGNSLGRPYLSGSYTVSKKNLVAYTHGTTLRPADVAVSDQKEIRILTSLNEDLLSNRILGTTHEIKYASSFDGAEIQGWYITPPGYDPKKKYPLILEIHGGPHSSYGPQFAAELQRFAAEGYVIFYNNYRGSTGYGEDFALLLKYKYSSEEDFADHMSGVDELIKRGIADPSNLFITGGSAGGIATAYAIGLTNRFKAAVVAKPVINWISKVLTADSYIYQIPYQFPGMPWDEYEHYWKRSPLSLVGNVTTPTMLITGEDDQRTPISETEQFYQALKLQKVDSVMIRVPGASHGIAGKPSRLNAKVDNILAWFRQYHNNDDE</sequence>
<protein>
    <recommendedName>
        <fullName evidence="6">Peptidase S9 prolyl oligopeptidase catalytic domain-containing protein</fullName>
    </recommendedName>
</protein>
<dbReference type="Gene3D" id="2.120.10.30">
    <property type="entry name" value="TolB, C-terminal domain"/>
    <property type="match status" value="2"/>
</dbReference>
<dbReference type="AlphaFoldDB" id="A0A381YC82"/>
<feature type="domain" description="Peptidase S9 prolyl oligopeptidase catalytic" evidence="3">
    <location>
        <begin position="467"/>
        <end position="677"/>
    </location>
</feature>
<dbReference type="Gene3D" id="3.40.50.1820">
    <property type="entry name" value="alpha/beta hydrolase"/>
    <property type="match status" value="1"/>
</dbReference>
<evidence type="ECO:0000256" key="2">
    <source>
        <dbReference type="ARBA" id="ARBA00022825"/>
    </source>
</evidence>
<evidence type="ECO:0000259" key="3">
    <source>
        <dbReference type="Pfam" id="PF00326"/>
    </source>
</evidence>
<evidence type="ECO:0000256" key="1">
    <source>
        <dbReference type="ARBA" id="ARBA00022801"/>
    </source>
</evidence>